<sequence length="326" mass="34799">MSDRRLARYAGTLACFLALATPTPQAAAQPRAWPAEPITLVVPYAPGGTTDRLAREYADYLREHLKQPVLVQNQPGASTNIGSDYVVKSKPDGYTFLVGIDGLATNQATGPVPPFDPAMDLAPISLLTRVPCLVAAGPKFKGGDAAELIKLARTDPEKYSISSASLILQVGMLNRGSEMRLSHIPYKGGAQAAADAMGGQVDLVIANVPVLASFVRSGKLRALAVTSGKRSDAFPDTPTMLESGMSKSDFSNWYGVFGPKGTPPEVVERMAALSRDFVRDPVINKRLSDEGYQLESSTPQALAELIVRDAHNASEFVKANPGLFKQ</sequence>
<dbReference type="CDD" id="cd07012">
    <property type="entry name" value="PBP2_Bug_TTT"/>
    <property type="match status" value="1"/>
</dbReference>
<dbReference type="PANTHER" id="PTHR42928:SF5">
    <property type="entry name" value="BLR1237 PROTEIN"/>
    <property type="match status" value="1"/>
</dbReference>
<dbReference type="KEGG" id="bbh:BN112_0507"/>
<dbReference type="HOGENOM" id="CLU_045683_0_1_4"/>
<evidence type="ECO:0000313" key="4">
    <source>
        <dbReference type="Proteomes" id="UP000007564"/>
    </source>
</evidence>
<accession>A0A0C6NZY7</accession>
<dbReference type="Proteomes" id="UP000007564">
    <property type="component" value="Chromosome"/>
</dbReference>
<dbReference type="Pfam" id="PF03401">
    <property type="entry name" value="TctC"/>
    <property type="match status" value="1"/>
</dbReference>
<feature type="signal peptide" evidence="2">
    <location>
        <begin position="1"/>
        <end position="26"/>
    </location>
</feature>
<reference evidence="3 4" key="1">
    <citation type="journal article" date="2012" name="BMC Genomics">
        <title>Comparative genomics of the classical Bordetella subspecies: the evolution and exchange of virulence-associated diversity amongst closely related pathogens.</title>
        <authorList>
            <person name="Park J."/>
            <person name="Zhang Y."/>
            <person name="Buboltz A.M."/>
            <person name="Zhang X."/>
            <person name="Schuster S.C."/>
            <person name="Ahuja U."/>
            <person name="Liu M."/>
            <person name="Miller J.F."/>
            <person name="Sebaihia M."/>
            <person name="Bentley S.D."/>
            <person name="Parkhill J."/>
            <person name="Harvill E.T."/>
        </authorList>
    </citation>
    <scope>NUCLEOTIDE SEQUENCE [LARGE SCALE GENOMIC DNA]</scope>
    <source>
        <strain evidence="3 4">253</strain>
    </source>
</reference>
<dbReference type="Gene3D" id="3.40.190.150">
    <property type="entry name" value="Bordetella uptake gene, domain 1"/>
    <property type="match status" value="1"/>
</dbReference>
<dbReference type="EMBL" id="HE965806">
    <property type="protein sequence ID" value="CCJ52425.1"/>
    <property type="molecule type" value="Genomic_DNA"/>
</dbReference>
<dbReference type="RefSeq" id="WP_015063784.1">
    <property type="nucleotide sequence ID" value="NC_019382.1"/>
</dbReference>
<dbReference type="PIRSF" id="PIRSF017082">
    <property type="entry name" value="YflP"/>
    <property type="match status" value="1"/>
</dbReference>
<evidence type="ECO:0000256" key="2">
    <source>
        <dbReference type="SAM" id="SignalP"/>
    </source>
</evidence>
<feature type="chain" id="PRO_5002197449" evidence="2">
    <location>
        <begin position="27"/>
        <end position="326"/>
    </location>
</feature>
<protein>
    <submittedName>
        <fullName evidence="3">Putative exported protein</fullName>
    </submittedName>
</protein>
<name>A0A0C6NZY7_BORBO</name>
<evidence type="ECO:0000256" key="1">
    <source>
        <dbReference type="ARBA" id="ARBA00006987"/>
    </source>
</evidence>
<organism evidence="3 4">
    <name type="scientific">Bordetella bronchiseptica 253</name>
    <dbReference type="NCBI Taxonomy" id="568707"/>
    <lineage>
        <taxon>Bacteria</taxon>
        <taxon>Pseudomonadati</taxon>
        <taxon>Pseudomonadota</taxon>
        <taxon>Betaproteobacteria</taxon>
        <taxon>Burkholderiales</taxon>
        <taxon>Alcaligenaceae</taxon>
        <taxon>Bordetella</taxon>
    </lineage>
</organism>
<dbReference type="PANTHER" id="PTHR42928">
    <property type="entry name" value="TRICARBOXYLATE-BINDING PROTEIN"/>
    <property type="match status" value="1"/>
</dbReference>
<dbReference type="InterPro" id="IPR005064">
    <property type="entry name" value="BUG"/>
</dbReference>
<keyword evidence="2" id="KW-0732">Signal</keyword>
<proteinExistence type="inferred from homology"/>
<dbReference type="Gene3D" id="3.40.190.10">
    <property type="entry name" value="Periplasmic binding protein-like II"/>
    <property type="match status" value="1"/>
</dbReference>
<dbReference type="SUPFAM" id="SSF53850">
    <property type="entry name" value="Periplasmic binding protein-like II"/>
    <property type="match status" value="1"/>
</dbReference>
<comment type="similarity">
    <text evidence="1">Belongs to the UPF0065 (bug) family.</text>
</comment>
<gene>
    <name evidence="3" type="ORF">BN112_0507</name>
</gene>
<dbReference type="AlphaFoldDB" id="A0A0C6NZY7"/>
<dbReference type="InterPro" id="IPR042100">
    <property type="entry name" value="Bug_dom1"/>
</dbReference>
<dbReference type="OrthoDB" id="8684619at2"/>
<evidence type="ECO:0000313" key="3">
    <source>
        <dbReference type="EMBL" id="CCJ52425.1"/>
    </source>
</evidence>